<evidence type="ECO:0000313" key="10">
    <source>
        <dbReference type="Proteomes" id="UP000314986"/>
    </source>
</evidence>
<evidence type="ECO:0000259" key="8">
    <source>
        <dbReference type="PROSITE" id="PS50835"/>
    </source>
</evidence>
<dbReference type="InterPro" id="IPR013783">
    <property type="entry name" value="Ig-like_fold"/>
</dbReference>
<dbReference type="InterPro" id="IPR053896">
    <property type="entry name" value="BTN3A2-like_Ig-C"/>
</dbReference>
<reference evidence="9" key="5">
    <citation type="submission" date="2025-09" db="UniProtKB">
        <authorList>
            <consortium name="Ensembl"/>
        </authorList>
    </citation>
    <scope>IDENTIFICATION</scope>
</reference>
<dbReference type="AlphaFoldDB" id="A0A4W3GPU9"/>
<feature type="domain" description="Ig-like" evidence="8">
    <location>
        <begin position="14"/>
        <end position="111"/>
    </location>
</feature>
<keyword evidence="3 7" id="KW-0472">Membrane</keyword>
<dbReference type="GeneTree" id="ENSGT00940000153527"/>
<dbReference type="GO" id="GO:0050852">
    <property type="term" value="P:T cell receptor signaling pathway"/>
    <property type="evidence" value="ECO:0007669"/>
    <property type="project" value="TreeGrafter"/>
</dbReference>
<evidence type="ECO:0000256" key="6">
    <source>
        <dbReference type="ARBA" id="ARBA00023319"/>
    </source>
</evidence>
<keyword evidence="2" id="KW-0732">Signal</keyword>
<dbReference type="FunFam" id="2.60.40.10:FF:000142">
    <property type="entry name" value="V-set domain-containing T-cell activation inhibitor 1"/>
    <property type="match status" value="1"/>
</dbReference>
<dbReference type="Proteomes" id="UP000314986">
    <property type="component" value="Unassembled WGS sequence"/>
</dbReference>
<protein>
    <recommendedName>
        <fullName evidence="8">Ig-like domain-containing protein</fullName>
    </recommendedName>
</protein>
<reference evidence="10" key="1">
    <citation type="journal article" date="2006" name="Science">
        <title>Ancient noncoding elements conserved in the human genome.</title>
        <authorList>
            <person name="Venkatesh B."/>
            <person name="Kirkness E.F."/>
            <person name="Loh Y.H."/>
            <person name="Halpern A.L."/>
            <person name="Lee A.P."/>
            <person name="Johnson J."/>
            <person name="Dandona N."/>
            <person name="Viswanathan L.D."/>
            <person name="Tay A."/>
            <person name="Venter J.C."/>
            <person name="Strausberg R.L."/>
            <person name="Brenner S."/>
        </authorList>
    </citation>
    <scope>NUCLEOTIDE SEQUENCE [LARGE SCALE GENOMIC DNA]</scope>
</reference>
<sequence length="241" mass="27352">NKLLDLIPVLTALGNDVTLGCWLTPGVAADMMDVEWSKSDSGVVVHLYTRGVDRPYQQHEAYRGGTELIRDGMNRGNVSLRLKNVSCSDQGEYTCSVRSTTDFGETTVVVKVEGLRLPLISMAGYQDSRLKLTCKSKGWYSKPRVVWFDRSGAKVKSPYITVTPVKALRLHKNVIRFYIKWKNDRIIITYDTKFLYVTEVFFHRGPDWMVVFLVTFSLVLGAAGVLVFFCRKRLKKVKGNK</sequence>
<reference evidence="10" key="2">
    <citation type="journal article" date="2007" name="PLoS Biol.">
        <title>Survey sequencing and comparative analysis of the elephant shark (Callorhinchus milii) genome.</title>
        <authorList>
            <person name="Venkatesh B."/>
            <person name="Kirkness E.F."/>
            <person name="Loh Y.H."/>
            <person name="Halpern A.L."/>
            <person name="Lee A.P."/>
            <person name="Johnson J."/>
            <person name="Dandona N."/>
            <person name="Viswanathan L.D."/>
            <person name="Tay A."/>
            <person name="Venter J.C."/>
            <person name="Strausberg R.L."/>
            <person name="Brenner S."/>
        </authorList>
    </citation>
    <scope>NUCLEOTIDE SEQUENCE [LARGE SCALE GENOMIC DNA]</scope>
</reference>
<dbReference type="Pfam" id="PF22705">
    <property type="entry name" value="C2-set_3"/>
    <property type="match status" value="1"/>
</dbReference>
<reference evidence="9" key="4">
    <citation type="submission" date="2025-08" db="UniProtKB">
        <authorList>
            <consortium name="Ensembl"/>
        </authorList>
    </citation>
    <scope>IDENTIFICATION</scope>
</reference>
<dbReference type="InParanoid" id="A0A4W3GPU9"/>
<evidence type="ECO:0000256" key="2">
    <source>
        <dbReference type="ARBA" id="ARBA00022729"/>
    </source>
</evidence>
<dbReference type="InterPro" id="IPR050504">
    <property type="entry name" value="IgSF_BTN/MOG"/>
</dbReference>
<dbReference type="GO" id="GO:0005102">
    <property type="term" value="F:signaling receptor binding"/>
    <property type="evidence" value="ECO:0007669"/>
    <property type="project" value="TreeGrafter"/>
</dbReference>
<dbReference type="OMA" id="ISMAGYQ"/>
<dbReference type="PANTHER" id="PTHR24100">
    <property type="entry name" value="BUTYROPHILIN"/>
    <property type="match status" value="1"/>
</dbReference>
<dbReference type="Pfam" id="PF07686">
    <property type="entry name" value="V-set"/>
    <property type="match status" value="1"/>
</dbReference>
<organism evidence="9 10">
    <name type="scientific">Callorhinchus milii</name>
    <name type="common">Ghost shark</name>
    <dbReference type="NCBI Taxonomy" id="7868"/>
    <lineage>
        <taxon>Eukaryota</taxon>
        <taxon>Metazoa</taxon>
        <taxon>Chordata</taxon>
        <taxon>Craniata</taxon>
        <taxon>Vertebrata</taxon>
        <taxon>Chondrichthyes</taxon>
        <taxon>Holocephali</taxon>
        <taxon>Chimaeriformes</taxon>
        <taxon>Callorhinchidae</taxon>
        <taxon>Callorhinchus</taxon>
    </lineage>
</organism>
<proteinExistence type="predicted"/>
<dbReference type="InterPro" id="IPR003599">
    <property type="entry name" value="Ig_sub"/>
</dbReference>
<keyword evidence="5" id="KW-0325">Glycoprotein</keyword>
<dbReference type="SMART" id="SM00409">
    <property type="entry name" value="IG"/>
    <property type="match status" value="1"/>
</dbReference>
<feature type="transmembrane region" description="Helical" evidence="7">
    <location>
        <begin position="208"/>
        <end position="230"/>
    </location>
</feature>
<keyword evidence="6" id="KW-0393">Immunoglobulin domain</keyword>
<dbReference type="SMART" id="SM00406">
    <property type="entry name" value="IGv"/>
    <property type="match status" value="1"/>
</dbReference>
<dbReference type="GO" id="GO:0001817">
    <property type="term" value="P:regulation of cytokine production"/>
    <property type="evidence" value="ECO:0007669"/>
    <property type="project" value="TreeGrafter"/>
</dbReference>
<accession>A0A4W3GPU9</accession>
<evidence type="ECO:0000256" key="5">
    <source>
        <dbReference type="ARBA" id="ARBA00023180"/>
    </source>
</evidence>
<keyword evidence="7" id="KW-0812">Transmembrane</keyword>
<evidence type="ECO:0000256" key="7">
    <source>
        <dbReference type="SAM" id="Phobius"/>
    </source>
</evidence>
<dbReference type="PROSITE" id="PS50835">
    <property type="entry name" value="IG_LIKE"/>
    <property type="match status" value="1"/>
</dbReference>
<evidence type="ECO:0000256" key="4">
    <source>
        <dbReference type="ARBA" id="ARBA00023157"/>
    </source>
</evidence>
<name>A0A4W3GPU9_CALMI</name>
<keyword evidence="7" id="KW-1133">Transmembrane helix</keyword>
<evidence type="ECO:0000256" key="1">
    <source>
        <dbReference type="ARBA" id="ARBA00004370"/>
    </source>
</evidence>
<evidence type="ECO:0000256" key="3">
    <source>
        <dbReference type="ARBA" id="ARBA00023136"/>
    </source>
</evidence>
<dbReference type="SUPFAM" id="SSF48726">
    <property type="entry name" value="Immunoglobulin"/>
    <property type="match status" value="1"/>
</dbReference>
<dbReference type="Gene3D" id="2.60.40.10">
    <property type="entry name" value="Immunoglobulins"/>
    <property type="match status" value="2"/>
</dbReference>
<keyword evidence="4" id="KW-1015">Disulfide bond</keyword>
<comment type="subcellular location">
    <subcellularLocation>
        <location evidence="1">Membrane</location>
    </subcellularLocation>
</comment>
<dbReference type="GO" id="GO:0050863">
    <property type="term" value="P:regulation of T cell activation"/>
    <property type="evidence" value="ECO:0007669"/>
    <property type="project" value="UniProtKB-ARBA"/>
</dbReference>
<dbReference type="Ensembl" id="ENSCMIT00000005361.1">
    <property type="protein sequence ID" value="ENSCMIP00000005177.1"/>
    <property type="gene ID" value="ENSCMIG00000003052.1"/>
</dbReference>
<keyword evidence="10" id="KW-1185">Reference proteome</keyword>
<dbReference type="GO" id="GO:0009897">
    <property type="term" value="C:external side of plasma membrane"/>
    <property type="evidence" value="ECO:0007669"/>
    <property type="project" value="TreeGrafter"/>
</dbReference>
<dbReference type="GO" id="GO:1903037">
    <property type="term" value="P:regulation of leukocyte cell-cell adhesion"/>
    <property type="evidence" value="ECO:0007669"/>
    <property type="project" value="UniProtKB-ARBA"/>
</dbReference>
<evidence type="ECO:0000313" key="9">
    <source>
        <dbReference type="Ensembl" id="ENSCMIP00000005177.1"/>
    </source>
</evidence>
<reference evidence="10" key="3">
    <citation type="journal article" date="2014" name="Nature">
        <title>Elephant shark genome provides unique insights into gnathostome evolution.</title>
        <authorList>
            <consortium name="International Elephant Shark Genome Sequencing Consortium"/>
            <person name="Venkatesh B."/>
            <person name="Lee A.P."/>
            <person name="Ravi V."/>
            <person name="Maurya A.K."/>
            <person name="Lian M.M."/>
            <person name="Swann J.B."/>
            <person name="Ohta Y."/>
            <person name="Flajnik M.F."/>
            <person name="Sutoh Y."/>
            <person name="Kasahara M."/>
            <person name="Hoon S."/>
            <person name="Gangu V."/>
            <person name="Roy S.W."/>
            <person name="Irimia M."/>
            <person name="Korzh V."/>
            <person name="Kondrychyn I."/>
            <person name="Lim Z.W."/>
            <person name="Tay B.H."/>
            <person name="Tohari S."/>
            <person name="Kong K.W."/>
            <person name="Ho S."/>
            <person name="Lorente-Galdos B."/>
            <person name="Quilez J."/>
            <person name="Marques-Bonet T."/>
            <person name="Raney B.J."/>
            <person name="Ingham P.W."/>
            <person name="Tay A."/>
            <person name="Hillier L.W."/>
            <person name="Minx P."/>
            <person name="Boehm T."/>
            <person name="Wilson R.K."/>
            <person name="Brenner S."/>
            <person name="Warren W.C."/>
        </authorList>
    </citation>
    <scope>NUCLEOTIDE SEQUENCE [LARGE SCALE GENOMIC DNA]</scope>
</reference>
<dbReference type="InterPro" id="IPR036179">
    <property type="entry name" value="Ig-like_dom_sf"/>
</dbReference>
<dbReference type="InterPro" id="IPR013106">
    <property type="entry name" value="Ig_V-set"/>
</dbReference>
<dbReference type="InterPro" id="IPR007110">
    <property type="entry name" value="Ig-like_dom"/>
</dbReference>